<sequence length="381" mass="42726">MAITNLDRYKHLSPTDIQNLGDELDAIRRSVEDSLGAPDAAYIRGTIRFQRILGLAARFLIAGSRSKTGWALGTAALAYSKSVENMEIGHNVSHGQWDWMNDPEIHSTTWEWDMVAPSAQWKTSHNYRHHVFTNVLGEDDDLGFGVMRVTRDQPWRRRYLLQPLQNILLALTFEWGIALHGIDLKGERTVKSAQKSALMGKIARQSLKDYVLFPALSGSRWRRTLGADIVANLLRNLWAYVVIFCGHFPDGTEKFTPEVLDHETRAEWYLRQMLGSANFNAGPLLAFSSGNLCYQIEHHLFPDLPSNRLAEIAAQVRTLCDKYGLPYNTGSLAQQYLSTLRTINRLALPDRPAPPPLRDVPTPPETRKTAALALAGGGLLT</sequence>
<dbReference type="GO" id="GO:0016020">
    <property type="term" value="C:membrane"/>
    <property type="evidence" value="ECO:0007669"/>
    <property type="project" value="TreeGrafter"/>
</dbReference>
<reference evidence="3" key="1">
    <citation type="submission" date="2016-10" db="EMBL/GenBank/DDBJ databases">
        <authorList>
            <person name="Varghese N."/>
            <person name="Submissions S."/>
        </authorList>
    </citation>
    <scope>NUCLEOTIDE SEQUENCE [LARGE SCALE GENOMIC DNA]</scope>
    <source>
        <strain evidence="3">UNC267MFSha1.1M11</strain>
    </source>
</reference>
<dbReference type="RefSeq" id="WP_090361292.1">
    <property type="nucleotide sequence ID" value="NZ_FMUB01000009.1"/>
</dbReference>
<name>A0A1G4WRC0_9MYCO</name>
<dbReference type="GO" id="GO:0008610">
    <property type="term" value="P:lipid biosynthetic process"/>
    <property type="evidence" value="ECO:0007669"/>
    <property type="project" value="UniProtKB-ARBA"/>
</dbReference>
<dbReference type="PANTHER" id="PTHR19353">
    <property type="entry name" value="FATTY ACID DESATURASE 2"/>
    <property type="match status" value="1"/>
</dbReference>
<dbReference type="Proteomes" id="UP000199707">
    <property type="component" value="Unassembled WGS sequence"/>
</dbReference>
<evidence type="ECO:0000259" key="1">
    <source>
        <dbReference type="Pfam" id="PF00487"/>
    </source>
</evidence>
<dbReference type="STRING" id="1502745.SAMN02799620_04474"/>
<proteinExistence type="predicted"/>
<feature type="domain" description="Fatty acid desaturase" evidence="1">
    <location>
        <begin position="70"/>
        <end position="329"/>
    </location>
</feature>
<dbReference type="CDD" id="cd03506">
    <property type="entry name" value="Delta6-FADS-like"/>
    <property type="match status" value="1"/>
</dbReference>
<dbReference type="PANTHER" id="PTHR19353:SF19">
    <property type="entry name" value="DELTA(5) FATTY ACID DESATURASE C-RELATED"/>
    <property type="match status" value="1"/>
</dbReference>
<evidence type="ECO:0000313" key="3">
    <source>
        <dbReference type="Proteomes" id="UP000199707"/>
    </source>
</evidence>
<dbReference type="AlphaFoldDB" id="A0A1G4WRC0"/>
<organism evidence="2 3">
    <name type="scientific">Mycolicibacterium fluoranthenivorans</name>
    <dbReference type="NCBI Taxonomy" id="258505"/>
    <lineage>
        <taxon>Bacteria</taxon>
        <taxon>Bacillati</taxon>
        <taxon>Actinomycetota</taxon>
        <taxon>Actinomycetes</taxon>
        <taxon>Mycobacteriales</taxon>
        <taxon>Mycobacteriaceae</taxon>
        <taxon>Mycolicibacterium</taxon>
    </lineage>
</organism>
<dbReference type="EMBL" id="FMUB01000009">
    <property type="protein sequence ID" value="SCX27958.1"/>
    <property type="molecule type" value="Genomic_DNA"/>
</dbReference>
<protein>
    <submittedName>
        <fullName evidence="2">Fatty acid desaturase</fullName>
    </submittedName>
</protein>
<evidence type="ECO:0000313" key="2">
    <source>
        <dbReference type="EMBL" id="SCX27958.1"/>
    </source>
</evidence>
<gene>
    <name evidence="2" type="ORF">SAMN02799620_04474</name>
</gene>
<dbReference type="InterPro" id="IPR012171">
    <property type="entry name" value="Fatty_acid_desaturase"/>
</dbReference>
<dbReference type="InterPro" id="IPR005804">
    <property type="entry name" value="FA_desaturase_dom"/>
</dbReference>
<dbReference type="Pfam" id="PF00487">
    <property type="entry name" value="FA_desaturase"/>
    <property type="match status" value="1"/>
</dbReference>
<dbReference type="GO" id="GO:0016717">
    <property type="term" value="F:oxidoreductase activity, acting on paired donors, with oxidation of a pair of donors resulting in the reduction of molecular oxygen to two molecules of water"/>
    <property type="evidence" value="ECO:0007669"/>
    <property type="project" value="TreeGrafter"/>
</dbReference>
<accession>A0A1G4WRC0</accession>